<dbReference type="PANTHER" id="PTHR40265:SF1">
    <property type="entry name" value="GLYOXALASE-LIKE DOMAIN-CONTAINING PROTEIN"/>
    <property type="match status" value="1"/>
</dbReference>
<dbReference type="PANTHER" id="PTHR40265">
    <property type="entry name" value="BLL2707 PROTEIN"/>
    <property type="match status" value="1"/>
</dbReference>
<dbReference type="AlphaFoldDB" id="A0A0D7K6P0"/>
<proteinExistence type="predicted"/>
<sequence length="269" mass="28421">MPLALDHIVIAVADLDRAMVDYRALGFQVLPGGQHPGRTSHNALVVFADGAYLELIAWRAPAPEERWYRTLSAHGEGLVDYALLPPDTAQALADAQARGLHTLTGPLDGGRLRPDGARLRWQTARHATPDVPFLCGDLTPRALRVPEGSVRQHPNGALGVAEVTVAVHNLDATLARYRALLGAQADGAATATTPEGIALARIPLGKVTLVLQSPAPNAVGESSAAQALRERLSTRGEGPCAFTLRSDHHALPATPNLSATHGVALAWQH</sequence>
<protein>
    <submittedName>
        <fullName evidence="2">Glyoxalase</fullName>
    </submittedName>
</protein>
<comment type="caution">
    <text evidence="2">The sequence shown here is derived from an EMBL/GenBank/DDBJ whole genome shotgun (WGS) entry which is preliminary data.</text>
</comment>
<evidence type="ECO:0000313" key="2">
    <source>
        <dbReference type="EMBL" id="KJA10021.1"/>
    </source>
</evidence>
<dbReference type="InterPro" id="IPR025870">
    <property type="entry name" value="Glyoxalase-like_dom"/>
</dbReference>
<gene>
    <name evidence="2" type="ORF">RP29_13235</name>
</gene>
<dbReference type="RefSeq" id="WP_044399227.1">
    <property type="nucleotide sequence ID" value="NZ_JXYQ01000042.1"/>
</dbReference>
<evidence type="ECO:0000313" key="3">
    <source>
        <dbReference type="Proteomes" id="UP000032566"/>
    </source>
</evidence>
<evidence type="ECO:0000259" key="1">
    <source>
        <dbReference type="Pfam" id="PF13468"/>
    </source>
</evidence>
<name>A0A0D7K6P0_9BURK</name>
<dbReference type="EMBL" id="JXYQ01000042">
    <property type="protein sequence ID" value="KJA10021.1"/>
    <property type="molecule type" value="Genomic_DNA"/>
</dbReference>
<dbReference type="Gene3D" id="3.10.180.10">
    <property type="entry name" value="2,3-Dihydroxybiphenyl 1,2-Dioxygenase, domain 1"/>
    <property type="match status" value="2"/>
</dbReference>
<dbReference type="SUPFAM" id="SSF54593">
    <property type="entry name" value="Glyoxalase/Bleomycin resistance protein/Dihydroxybiphenyl dioxygenase"/>
    <property type="match status" value="1"/>
</dbReference>
<organism evidence="2 3">
    <name type="scientific">Acidovorax temperans</name>
    <dbReference type="NCBI Taxonomy" id="80878"/>
    <lineage>
        <taxon>Bacteria</taxon>
        <taxon>Pseudomonadati</taxon>
        <taxon>Pseudomonadota</taxon>
        <taxon>Betaproteobacteria</taxon>
        <taxon>Burkholderiales</taxon>
        <taxon>Comamonadaceae</taxon>
        <taxon>Acidovorax</taxon>
    </lineage>
</organism>
<dbReference type="InterPro" id="IPR029068">
    <property type="entry name" value="Glyas_Bleomycin-R_OHBP_Dase"/>
</dbReference>
<dbReference type="Pfam" id="PF13468">
    <property type="entry name" value="Glyoxalase_3"/>
    <property type="match status" value="1"/>
</dbReference>
<accession>A0A0D7K6P0</accession>
<reference evidence="2 3" key="1">
    <citation type="submission" date="2014-12" db="EMBL/GenBank/DDBJ databases">
        <title>Isolation of bacteria from lake water.</title>
        <authorList>
            <person name="Sheng K.-Y."/>
            <person name="Chin P.-S."/>
            <person name="Chan K.-G."/>
            <person name="Tan G.S."/>
        </authorList>
    </citation>
    <scope>NUCLEOTIDE SEQUENCE [LARGE SCALE GENOMIC DNA]</scope>
    <source>
        <strain evidence="2 3">KY4</strain>
    </source>
</reference>
<dbReference type="PATRIC" id="fig|80878.5.peg.2423"/>
<dbReference type="OrthoDB" id="9111355at2"/>
<feature type="domain" description="Glyoxalase-like" evidence="1">
    <location>
        <begin position="5"/>
        <end position="181"/>
    </location>
</feature>
<keyword evidence="3" id="KW-1185">Reference proteome</keyword>
<dbReference type="Proteomes" id="UP000032566">
    <property type="component" value="Unassembled WGS sequence"/>
</dbReference>
<dbReference type="STRING" id="80878.RP29_13235"/>